<dbReference type="InterPro" id="IPR051783">
    <property type="entry name" value="NAD(P)-dependent_oxidoreduct"/>
</dbReference>
<dbReference type="CDD" id="cd05262">
    <property type="entry name" value="SDR_a7"/>
    <property type="match status" value="1"/>
</dbReference>
<dbReference type="PANTHER" id="PTHR48079:SF6">
    <property type="entry name" value="NAD(P)-BINDING DOMAIN-CONTAINING PROTEIN-RELATED"/>
    <property type="match status" value="1"/>
</dbReference>
<dbReference type="InterPro" id="IPR016040">
    <property type="entry name" value="NAD(P)-bd_dom"/>
</dbReference>
<dbReference type="RefSeq" id="WP_180281515.1">
    <property type="nucleotide sequence ID" value="NZ_JABFDB010000004.1"/>
</dbReference>
<evidence type="ECO:0000313" key="3">
    <source>
        <dbReference type="Proteomes" id="UP000584642"/>
    </source>
</evidence>
<comment type="caution">
    <text evidence="2">The sequence shown here is derived from an EMBL/GenBank/DDBJ whole genome shotgun (WGS) entry which is preliminary data.</text>
</comment>
<dbReference type="Gene3D" id="3.40.50.720">
    <property type="entry name" value="NAD(P)-binding Rossmann-like Domain"/>
    <property type="match status" value="1"/>
</dbReference>
<evidence type="ECO:0000313" key="2">
    <source>
        <dbReference type="EMBL" id="NYZ19748.1"/>
    </source>
</evidence>
<dbReference type="SUPFAM" id="SSF51735">
    <property type="entry name" value="NAD(P)-binding Rossmann-fold domains"/>
    <property type="match status" value="1"/>
</dbReference>
<dbReference type="EMBL" id="JABFDB010000004">
    <property type="protein sequence ID" value="NYZ19748.1"/>
    <property type="molecule type" value="Genomic_DNA"/>
</dbReference>
<accession>A0ABX2T965</accession>
<protein>
    <submittedName>
        <fullName evidence="2">SDR family oxidoreductase</fullName>
    </submittedName>
</protein>
<dbReference type="InterPro" id="IPR036291">
    <property type="entry name" value="NAD(P)-bd_dom_sf"/>
</dbReference>
<feature type="domain" description="NAD(P)-binding" evidence="1">
    <location>
        <begin position="7"/>
        <end position="143"/>
    </location>
</feature>
<dbReference type="Pfam" id="PF13460">
    <property type="entry name" value="NAD_binding_10"/>
    <property type="match status" value="1"/>
</dbReference>
<sequence length="299" mass="30900">MRVFVTGATGWVGSAIVADLLAAGHHVTGLSRSAEKAFALEVLGAHALLGTLADLDRLARAADEADAVIHTAFDFANFPAGAAEDRQAIEAMGAALRGSDRPMLVTSGLAKLAPGRLATEDDAPDAAFARQSEAAAQAVRDRGGCIATVRLAPSVHGVGETHGFVPHLIRLAQRTGVSAFLGDGANRWASVHRQDAARLYRLALEQGVTETAYHAAADEGVPFRDIAAVIGGVLGVPVEPRGREHFGWFADFAGGDMAATSERTRRLTGWKPTGPGLLAEIAQAGYYAPVVGAGAGLPA</sequence>
<gene>
    <name evidence="2" type="ORF">HND93_08495</name>
</gene>
<dbReference type="Proteomes" id="UP000584642">
    <property type="component" value="Unassembled WGS sequence"/>
</dbReference>
<name>A0ABX2T965_9PROT</name>
<proteinExistence type="predicted"/>
<dbReference type="PANTHER" id="PTHR48079">
    <property type="entry name" value="PROTEIN YEEZ"/>
    <property type="match status" value="1"/>
</dbReference>
<organism evidence="2 3">
    <name type="scientific">Azospirillum oleiclasticum</name>
    <dbReference type="NCBI Taxonomy" id="2735135"/>
    <lineage>
        <taxon>Bacteria</taxon>
        <taxon>Pseudomonadati</taxon>
        <taxon>Pseudomonadota</taxon>
        <taxon>Alphaproteobacteria</taxon>
        <taxon>Rhodospirillales</taxon>
        <taxon>Azospirillaceae</taxon>
        <taxon>Azospirillum</taxon>
    </lineage>
</organism>
<reference evidence="2 3" key="1">
    <citation type="submission" date="2020-05" db="EMBL/GenBank/DDBJ databases">
        <title>Azospirillum oleiclasticum sp. nov, a nitrogen-fixing and heavy crude oil-emulsifying bacterium isolated from the crude oil of Yumen Oilfield.</title>
        <authorList>
            <person name="Wu D."/>
            <person name="Cai M."/>
            <person name="Zhang X."/>
        </authorList>
    </citation>
    <scope>NUCLEOTIDE SEQUENCE [LARGE SCALE GENOMIC DNA]</scope>
    <source>
        <strain evidence="2 3">ROY-1-1-2</strain>
    </source>
</reference>
<keyword evidence="3" id="KW-1185">Reference proteome</keyword>
<evidence type="ECO:0000259" key="1">
    <source>
        <dbReference type="Pfam" id="PF13460"/>
    </source>
</evidence>